<dbReference type="InterPro" id="IPR036938">
    <property type="entry name" value="PAP2/HPO_sf"/>
</dbReference>
<feature type="transmembrane region" description="Helical" evidence="1">
    <location>
        <begin position="78"/>
        <end position="95"/>
    </location>
</feature>
<organism evidence="3 4">
    <name type="scientific">Microbacterium azadirachtae</name>
    <dbReference type="NCBI Taxonomy" id="582680"/>
    <lineage>
        <taxon>Bacteria</taxon>
        <taxon>Bacillati</taxon>
        <taxon>Actinomycetota</taxon>
        <taxon>Actinomycetes</taxon>
        <taxon>Micrococcales</taxon>
        <taxon>Microbacteriaceae</taxon>
        <taxon>Microbacterium</taxon>
    </lineage>
</organism>
<sequence>MRLAVAGNPSRASRPDPRRSIAFAAGILAAAGFVAMGFVVYAGDRTPLPLDVWWHGLMVGSLSAPGVVLAWIPSEIGGTIGMIVIAIGLVAVFLWRRRRWEAAEIAIAIAIVVAIGAPMSYIVARVRPGDSLAENTATSFPSGHTAVATTVAITLALLLRRWYVWAAGVLWVLWMMWARTYLHAHWLTDVFAGLLEGIAVSTLVWCAVRAVHDRRAARPTGSSPATS</sequence>
<feature type="transmembrane region" description="Helical" evidence="1">
    <location>
        <begin position="102"/>
        <end position="123"/>
    </location>
</feature>
<dbReference type="SUPFAM" id="SSF48317">
    <property type="entry name" value="Acid phosphatase/Vanadium-dependent haloperoxidase"/>
    <property type="match status" value="1"/>
</dbReference>
<feature type="transmembrane region" description="Helical" evidence="1">
    <location>
        <begin position="20"/>
        <end position="40"/>
    </location>
</feature>
<dbReference type="SMART" id="SM00014">
    <property type="entry name" value="acidPPc"/>
    <property type="match status" value="1"/>
</dbReference>
<dbReference type="EMBL" id="FOYR01000004">
    <property type="protein sequence ID" value="SFR72123.1"/>
    <property type="molecule type" value="Genomic_DNA"/>
</dbReference>
<evidence type="ECO:0000256" key="1">
    <source>
        <dbReference type="SAM" id="Phobius"/>
    </source>
</evidence>
<accession>A0A1I6IZN7</accession>
<feature type="transmembrane region" description="Helical" evidence="1">
    <location>
        <begin position="143"/>
        <end position="159"/>
    </location>
</feature>
<keyword evidence="1" id="KW-0812">Transmembrane</keyword>
<feature type="domain" description="Phosphatidic acid phosphatase type 2/haloperoxidase" evidence="2">
    <location>
        <begin position="102"/>
        <end position="205"/>
    </location>
</feature>
<feature type="transmembrane region" description="Helical" evidence="1">
    <location>
        <begin position="164"/>
        <end position="184"/>
    </location>
</feature>
<dbReference type="InterPro" id="IPR000326">
    <property type="entry name" value="PAP2/HPO"/>
</dbReference>
<protein>
    <submittedName>
        <fullName evidence="3">Undecaprenyl-diphosphatase</fullName>
    </submittedName>
</protein>
<name>A0A1I6IZN7_9MICO</name>
<feature type="transmembrane region" description="Helical" evidence="1">
    <location>
        <begin position="190"/>
        <end position="208"/>
    </location>
</feature>
<dbReference type="RefSeq" id="WP_091741435.1">
    <property type="nucleotide sequence ID" value="NZ_FOYR01000004.1"/>
</dbReference>
<dbReference type="Gene3D" id="1.20.144.10">
    <property type="entry name" value="Phosphatidic acid phosphatase type 2/haloperoxidase"/>
    <property type="match status" value="1"/>
</dbReference>
<dbReference type="PANTHER" id="PTHR14969:SF13">
    <property type="entry name" value="AT30094P"/>
    <property type="match status" value="1"/>
</dbReference>
<proteinExistence type="predicted"/>
<evidence type="ECO:0000259" key="2">
    <source>
        <dbReference type="SMART" id="SM00014"/>
    </source>
</evidence>
<keyword evidence="1" id="KW-1133">Transmembrane helix</keyword>
<dbReference type="Pfam" id="PF01569">
    <property type="entry name" value="PAP2"/>
    <property type="match status" value="1"/>
</dbReference>
<dbReference type="AlphaFoldDB" id="A0A1I6IZN7"/>
<evidence type="ECO:0000313" key="4">
    <source>
        <dbReference type="Proteomes" id="UP000198877"/>
    </source>
</evidence>
<dbReference type="Proteomes" id="UP000198877">
    <property type="component" value="Unassembled WGS sequence"/>
</dbReference>
<dbReference type="PANTHER" id="PTHR14969">
    <property type="entry name" value="SPHINGOSINE-1-PHOSPHATE PHOSPHOHYDROLASE"/>
    <property type="match status" value="1"/>
</dbReference>
<reference evidence="4" key="1">
    <citation type="submission" date="2016-10" db="EMBL/GenBank/DDBJ databases">
        <authorList>
            <person name="Varghese N."/>
            <person name="Submissions S."/>
        </authorList>
    </citation>
    <scope>NUCLEOTIDE SEQUENCE [LARGE SCALE GENOMIC DNA]</scope>
    <source>
        <strain evidence="4">CL127</strain>
    </source>
</reference>
<keyword evidence="1" id="KW-0472">Membrane</keyword>
<gene>
    <name evidence="3" type="ORF">SAMN04488591_3157</name>
</gene>
<evidence type="ECO:0000313" key="3">
    <source>
        <dbReference type="EMBL" id="SFR72123.1"/>
    </source>
</evidence>